<reference evidence="2 3" key="1">
    <citation type="submission" date="2021-03" db="EMBL/GenBank/DDBJ databases">
        <title>novel species isolated from a fishpond in China.</title>
        <authorList>
            <person name="Lu H."/>
            <person name="Cai Z."/>
        </authorList>
    </citation>
    <scope>NUCLEOTIDE SEQUENCE [LARGE SCALE GENOMIC DNA]</scope>
    <source>
        <strain evidence="2 3">H41</strain>
    </source>
</reference>
<sequence>MKKTLLIILGGFLFLIAAAIAVPFVFKDKIAARIDQEIAQSVDAQVIVDLDKVSLSIFRRFPNISATIEDFGIVGNAPFQNDTLLSIRELAVDFNLKSVLFDDYPTLTGVHLDGGSLYVQVLKDGTANYDIMRDSGQSEADTAASTMRIGIDQIEVSNLNLVYDDRQLDYFMALGGINALGEGEFTTNVYELPIKLEAMIADISYGGVSYLSEKEFEGDVELGVDLKQMKFSLAEGDFRLNDFLFGLSGYLAMPGDDIDMDLNLVGKDNEFKSILSLVPGIYTESFSSLETSGTMDFQGKIKGIYNEETIPTFDVSLKIADGMFKYPDLPRPVKNVNLGLHVKNETGIVEQTAVDIPTFRLDFGSNPISGRLHLSDLVSYTMDGVLNGKLNLEELNSIFPIEGMTLKGNLDVNATAKGRYDSVAGIIPAIDAKLQLADGYAKSADYPAPIENLNVSALVQNPSGKMDDFLVDLSRFGFVLEGEAIQGNMKLRDLDKLFWEGQVVGGVDLEKILAIFPMEDMSMAGKIKLDVATKGSYAAVEAGKYQQLETRGTMDVSNFSYTSVDVPQGVQIAKAKAEFTPERINLTEFDSKLGQSPVQATGYLSNYMGYLLGEGDVLTGQLALNSSRFDVNEWMTEDASADTTSAPLTVIELPKDIDFNMTVAANEVLYDNLNLKTVKGDMRLKDGVLRFSDASMATLGGTIGLSGSYDPRDLAAPKFDFSLSLADLSIAEAFRSFNTVKVFAPIAQHLTGKFNSNLAFSGNLGQDMMPLLASLDGTGLLKVAEAALKDSKILSGITSLTNLKDGNSLQLKNIAIPITINNGVMDVRPFDVKLWDYQAKVQGSAGFDGSINYLINMDIPAGKFGAQANALLASISGTGASESTTIPLALNLTGSYNAPKIALAGGNSMETLLANALKSRVSGESEKLQAEATRQFNAAQDSIKQQLQVKATALQDSVKKELGKQTDATKDKAVEEAKKLLKGFLPKPAPAKPDTTTTQNNP</sequence>
<keyword evidence="3" id="KW-1185">Reference proteome</keyword>
<evidence type="ECO:0000313" key="3">
    <source>
        <dbReference type="Proteomes" id="UP000664317"/>
    </source>
</evidence>
<evidence type="ECO:0000313" key="2">
    <source>
        <dbReference type="EMBL" id="MBN7810568.1"/>
    </source>
</evidence>
<dbReference type="RefSeq" id="WP_206577351.1">
    <property type="nucleotide sequence ID" value="NZ_JAFKCT010000002.1"/>
</dbReference>
<dbReference type="EMBL" id="JAFKCT010000002">
    <property type="protein sequence ID" value="MBN7810568.1"/>
    <property type="molecule type" value="Genomic_DNA"/>
</dbReference>
<feature type="region of interest" description="Disordered" evidence="1">
    <location>
        <begin position="981"/>
        <end position="1002"/>
    </location>
</feature>
<gene>
    <name evidence="2" type="ORF">J0A68_06350</name>
</gene>
<evidence type="ECO:0008006" key="4">
    <source>
        <dbReference type="Google" id="ProtNLM"/>
    </source>
</evidence>
<dbReference type="InterPro" id="IPR052894">
    <property type="entry name" value="AsmA-related"/>
</dbReference>
<name>A0ABS3C0D5_9BACT</name>
<feature type="compositionally biased region" description="Low complexity" evidence="1">
    <location>
        <begin position="992"/>
        <end position="1002"/>
    </location>
</feature>
<organism evidence="2 3">
    <name type="scientific">Algoriphagus oliviformis</name>
    <dbReference type="NCBI Taxonomy" id="2811231"/>
    <lineage>
        <taxon>Bacteria</taxon>
        <taxon>Pseudomonadati</taxon>
        <taxon>Bacteroidota</taxon>
        <taxon>Cytophagia</taxon>
        <taxon>Cytophagales</taxon>
        <taxon>Cyclobacteriaceae</taxon>
        <taxon>Algoriphagus</taxon>
    </lineage>
</organism>
<proteinExistence type="predicted"/>
<accession>A0ABS3C0D5</accession>
<dbReference type="Proteomes" id="UP000664317">
    <property type="component" value="Unassembled WGS sequence"/>
</dbReference>
<comment type="caution">
    <text evidence="2">The sequence shown here is derived from an EMBL/GenBank/DDBJ whole genome shotgun (WGS) entry which is preliminary data.</text>
</comment>
<protein>
    <recommendedName>
        <fullName evidence="4">AsmA-like C-terminal region</fullName>
    </recommendedName>
</protein>
<dbReference type="PANTHER" id="PTHR30441:SF8">
    <property type="entry name" value="DUF748 DOMAIN-CONTAINING PROTEIN"/>
    <property type="match status" value="1"/>
</dbReference>
<dbReference type="PANTHER" id="PTHR30441">
    <property type="entry name" value="DUF748 DOMAIN-CONTAINING PROTEIN"/>
    <property type="match status" value="1"/>
</dbReference>
<evidence type="ECO:0000256" key="1">
    <source>
        <dbReference type="SAM" id="MobiDB-lite"/>
    </source>
</evidence>